<comment type="function">
    <text evidence="2">Hydrolyzes RNA 2',3'-cyclic phosphodiester to an RNA 2'-phosphomonoester.</text>
</comment>
<dbReference type="SUPFAM" id="SSF55144">
    <property type="entry name" value="LigT-like"/>
    <property type="match status" value="1"/>
</dbReference>
<dbReference type="EMBL" id="CAJA01000495">
    <property type="protein sequence ID" value="CCH75413.1"/>
    <property type="molecule type" value="Genomic_DNA"/>
</dbReference>
<protein>
    <recommendedName>
        <fullName evidence="2">RNA 2',3'-cyclic phosphodiesterase</fullName>
        <shortName evidence="2">RNA 2',3'-CPDase</shortName>
        <ecNumber evidence="2">3.1.4.58</ecNumber>
    </recommendedName>
</protein>
<dbReference type="GO" id="GO:0008664">
    <property type="term" value="F:RNA 2',3'-cyclic 3'-phosphodiesterase activity"/>
    <property type="evidence" value="ECO:0007669"/>
    <property type="project" value="UniProtKB-EC"/>
</dbReference>
<dbReference type="PANTHER" id="PTHR35561:SF1">
    <property type="entry name" value="RNA 2',3'-CYCLIC PHOSPHODIESTERASE"/>
    <property type="match status" value="1"/>
</dbReference>
<comment type="catalytic activity">
    <reaction evidence="2">
        <text>a 3'-end 2',3'-cyclophospho-ribonucleotide-RNA + H2O = a 3'-end 2'-phospho-ribonucleotide-RNA + H(+)</text>
        <dbReference type="Rhea" id="RHEA:11828"/>
        <dbReference type="Rhea" id="RHEA-COMP:10464"/>
        <dbReference type="Rhea" id="RHEA-COMP:17353"/>
        <dbReference type="ChEBI" id="CHEBI:15377"/>
        <dbReference type="ChEBI" id="CHEBI:15378"/>
        <dbReference type="ChEBI" id="CHEBI:83064"/>
        <dbReference type="ChEBI" id="CHEBI:173113"/>
        <dbReference type="EC" id="3.1.4.58"/>
    </reaction>
</comment>
<accession>W6K0M2</accession>
<dbReference type="HAMAP" id="MF_01940">
    <property type="entry name" value="RNA_CPDase"/>
    <property type="match status" value="1"/>
</dbReference>
<dbReference type="RefSeq" id="WP_048695895.1">
    <property type="nucleotide sequence ID" value="NZ_HG764815.1"/>
</dbReference>
<feature type="active site" description="Proton donor" evidence="2">
    <location>
        <position position="40"/>
    </location>
</feature>
<dbReference type="InterPro" id="IPR009097">
    <property type="entry name" value="Cyclic_Pdiesterase"/>
</dbReference>
<comment type="similarity">
    <text evidence="2">Belongs to the 2H phosphoesterase superfamily. ThpR family.</text>
</comment>
<evidence type="ECO:0000256" key="2">
    <source>
        <dbReference type="HAMAP-Rule" id="MF_01940"/>
    </source>
</evidence>
<feature type="short sequence motif" description="HXTX 1" evidence="2">
    <location>
        <begin position="40"/>
        <end position="43"/>
    </location>
</feature>
<reference evidence="3 4" key="1">
    <citation type="journal article" date="2013" name="ISME J.">
        <title>A metabolic model for members of the genus Tetrasphaera involved in enhanced biological phosphorus removal.</title>
        <authorList>
            <person name="Kristiansen R."/>
            <person name="Nguyen H.T.T."/>
            <person name="Saunders A.M."/>
            <person name="Nielsen J.L."/>
            <person name="Wimmer R."/>
            <person name="Le V.Q."/>
            <person name="McIlroy S.J."/>
            <person name="Petrovski S."/>
            <person name="Seviour R.J."/>
            <person name="Calteau A."/>
            <person name="Nielsen K.L."/>
            <person name="Nielsen P.H."/>
        </authorList>
    </citation>
    <scope>NUCLEOTIDE SEQUENCE [LARGE SCALE GENOMIC DNA]</scope>
    <source>
        <strain evidence="3 4">Ben110</strain>
    </source>
</reference>
<dbReference type="GO" id="GO:0016874">
    <property type="term" value="F:ligase activity"/>
    <property type="evidence" value="ECO:0007669"/>
    <property type="project" value="UniProtKB-KW"/>
</dbReference>
<dbReference type="AlphaFoldDB" id="W6K0M2"/>
<keyword evidence="3" id="KW-0436">Ligase</keyword>
<dbReference type="OrthoDB" id="9787070at2"/>
<evidence type="ECO:0000256" key="1">
    <source>
        <dbReference type="ARBA" id="ARBA00022801"/>
    </source>
</evidence>
<organism evidence="3 4">
    <name type="scientific">Nostocoides australiense Ben110</name>
    <dbReference type="NCBI Taxonomy" id="1193182"/>
    <lineage>
        <taxon>Bacteria</taxon>
        <taxon>Bacillati</taxon>
        <taxon>Actinomycetota</taxon>
        <taxon>Actinomycetes</taxon>
        <taxon>Micrococcales</taxon>
        <taxon>Intrasporangiaceae</taxon>
        <taxon>Nostocoides</taxon>
    </lineage>
</organism>
<dbReference type="Gene3D" id="3.90.1140.10">
    <property type="entry name" value="Cyclic phosphodiesterase"/>
    <property type="match status" value="1"/>
</dbReference>
<gene>
    <name evidence="3" type="ORF">BN11_690002</name>
</gene>
<comment type="caution">
    <text evidence="3">The sequence shown here is derived from an EMBL/GenBank/DDBJ whole genome shotgun (WGS) entry which is preliminary data.</text>
</comment>
<dbReference type="PANTHER" id="PTHR35561">
    <property type="entry name" value="RNA 2',3'-CYCLIC PHOSPHODIESTERASE"/>
    <property type="match status" value="1"/>
</dbReference>
<proteinExistence type="inferred from homology"/>
<evidence type="ECO:0000313" key="4">
    <source>
        <dbReference type="Proteomes" id="UP000035763"/>
    </source>
</evidence>
<dbReference type="Proteomes" id="UP000035763">
    <property type="component" value="Unassembled WGS sequence"/>
</dbReference>
<dbReference type="Pfam" id="PF13563">
    <property type="entry name" value="2_5_RNA_ligase2"/>
    <property type="match status" value="1"/>
</dbReference>
<dbReference type="EC" id="3.1.4.58" evidence="2"/>
<dbReference type="NCBIfam" id="TIGR02258">
    <property type="entry name" value="2_5_ligase"/>
    <property type="match status" value="1"/>
</dbReference>
<dbReference type="InterPro" id="IPR004175">
    <property type="entry name" value="RNA_CPDase"/>
</dbReference>
<sequence length="187" mass="20367">MRLFVAIIPPVEVVENLTDFLRPRRDAGAELRWTDPEHLHLTLAFLPEVGEAGLDRLTEALTERCAALPAAAMRLSGGNAFPNPYAARVLFAAAEPEPWLGNVARAARNAAGLAGVVVDGGRFHPHVTVARLRRPTEATRWIRILQGYESPGWVAESACLVQSRLGQGRQGRPLYDVLAEFPFAPAS</sequence>
<dbReference type="STRING" id="1193182.BN11_690002"/>
<feature type="short sequence motif" description="HXTX 2" evidence="2">
    <location>
        <begin position="126"/>
        <end position="129"/>
    </location>
</feature>
<dbReference type="GO" id="GO:0004113">
    <property type="term" value="F:2',3'-cyclic-nucleotide 3'-phosphodiesterase activity"/>
    <property type="evidence" value="ECO:0007669"/>
    <property type="project" value="InterPro"/>
</dbReference>
<keyword evidence="4" id="KW-1185">Reference proteome</keyword>
<feature type="active site" description="Proton acceptor" evidence="2">
    <location>
        <position position="126"/>
    </location>
</feature>
<evidence type="ECO:0000313" key="3">
    <source>
        <dbReference type="EMBL" id="CCH75413.1"/>
    </source>
</evidence>
<keyword evidence="1 2" id="KW-0378">Hydrolase</keyword>
<name>W6K0M2_9MICO</name>